<proteinExistence type="predicted"/>
<evidence type="ECO:0000313" key="1">
    <source>
        <dbReference type="EMBL" id="KAK4819387.1"/>
    </source>
</evidence>
<dbReference type="PANTHER" id="PTHR33332">
    <property type="entry name" value="REVERSE TRANSCRIPTASE DOMAIN-CONTAINING PROTEIN"/>
    <property type="match status" value="1"/>
</dbReference>
<organism evidence="1 2">
    <name type="scientific">Mycteria americana</name>
    <name type="common">Wood stork</name>
    <dbReference type="NCBI Taxonomy" id="33587"/>
    <lineage>
        <taxon>Eukaryota</taxon>
        <taxon>Metazoa</taxon>
        <taxon>Chordata</taxon>
        <taxon>Craniata</taxon>
        <taxon>Vertebrata</taxon>
        <taxon>Euteleostomi</taxon>
        <taxon>Archelosauria</taxon>
        <taxon>Archosauria</taxon>
        <taxon>Dinosauria</taxon>
        <taxon>Saurischia</taxon>
        <taxon>Theropoda</taxon>
        <taxon>Coelurosauria</taxon>
        <taxon>Aves</taxon>
        <taxon>Neognathae</taxon>
        <taxon>Neoaves</taxon>
        <taxon>Aequornithes</taxon>
        <taxon>Ciconiiformes</taxon>
        <taxon>Ciconiidae</taxon>
        <taxon>Mycteria</taxon>
    </lineage>
</organism>
<dbReference type="AlphaFoldDB" id="A0AAN7N3Z2"/>
<keyword evidence="2" id="KW-1185">Reference proteome</keyword>
<protein>
    <recommendedName>
        <fullName evidence="3">Reverse transcriptase domain-containing protein</fullName>
    </recommendedName>
</protein>
<gene>
    <name evidence="1" type="ORF">QYF61_003658</name>
</gene>
<name>A0AAN7N3Z2_MYCAM</name>
<sequence length="199" mass="22741">MLPFLPLRYDQYNKGSILGPVLFNIFINYLDAGVECTISKFADVTKLGGAVDTLEGQEALQRHLDRLEHWAMINGMKFNKSKCWILHLGCSNARHKYKLGEDWLETSPGERDLQVNSRVNMSQQCALAAKRANRILGCIRHSITSWSKEGIIPLYSALVRSHLEYCVRFWAPPFKKAVKVLECVQRRATKLKRAGRHVL</sequence>
<dbReference type="EMBL" id="JAUNZN010000006">
    <property type="protein sequence ID" value="KAK4819387.1"/>
    <property type="molecule type" value="Genomic_DNA"/>
</dbReference>
<dbReference type="Proteomes" id="UP001333110">
    <property type="component" value="Unassembled WGS sequence"/>
</dbReference>
<reference evidence="1 2" key="1">
    <citation type="journal article" date="2023" name="J. Hered.">
        <title>Chromosome-level genome of the wood stork (Mycteria americana) provides insight into avian chromosome evolution.</title>
        <authorList>
            <person name="Flamio R. Jr."/>
            <person name="Ramstad K.M."/>
        </authorList>
    </citation>
    <scope>NUCLEOTIDE SEQUENCE [LARGE SCALE GENOMIC DNA]</scope>
    <source>
        <strain evidence="1">JAX WOST 10</strain>
    </source>
</reference>
<evidence type="ECO:0008006" key="3">
    <source>
        <dbReference type="Google" id="ProtNLM"/>
    </source>
</evidence>
<evidence type="ECO:0000313" key="2">
    <source>
        <dbReference type="Proteomes" id="UP001333110"/>
    </source>
</evidence>
<accession>A0AAN7N3Z2</accession>
<comment type="caution">
    <text evidence="1">The sequence shown here is derived from an EMBL/GenBank/DDBJ whole genome shotgun (WGS) entry which is preliminary data.</text>
</comment>